<organism evidence="12 13">
    <name type="scientific">Caenorhabditis japonica</name>
    <dbReference type="NCBI Taxonomy" id="281687"/>
    <lineage>
        <taxon>Eukaryota</taxon>
        <taxon>Metazoa</taxon>
        <taxon>Ecdysozoa</taxon>
        <taxon>Nematoda</taxon>
        <taxon>Chromadorea</taxon>
        <taxon>Rhabditida</taxon>
        <taxon>Rhabditina</taxon>
        <taxon>Rhabditomorpha</taxon>
        <taxon>Rhabditoidea</taxon>
        <taxon>Rhabditidae</taxon>
        <taxon>Peloderinae</taxon>
        <taxon>Caenorhabditis</taxon>
    </lineage>
</organism>
<dbReference type="GO" id="GO:0005524">
    <property type="term" value="F:ATP binding"/>
    <property type="evidence" value="ECO:0007669"/>
    <property type="project" value="UniProtKB-UniRule"/>
</dbReference>
<dbReference type="PROSITE" id="PS50011">
    <property type="entry name" value="PROTEIN_KINASE_DOM"/>
    <property type="match status" value="1"/>
</dbReference>
<dbReference type="EC" id="2.7.11.1" evidence="2"/>
<keyword evidence="6" id="KW-0418">Kinase</keyword>
<dbReference type="InterPro" id="IPR000719">
    <property type="entry name" value="Prot_kinase_dom"/>
</dbReference>
<dbReference type="FunFam" id="1.10.510.10:FF:000301">
    <property type="entry name" value="Serine/threonine-protein kinase Chk1"/>
    <property type="match status" value="1"/>
</dbReference>
<evidence type="ECO:0000313" key="13">
    <source>
        <dbReference type="Proteomes" id="UP000005237"/>
    </source>
</evidence>
<keyword evidence="5 10" id="KW-0547">Nucleotide-binding</keyword>
<dbReference type="SMART" id="SM00220">
    <property type="entry name" value="S_TKc"/>
    <property type="match status" value="1"/>
</dbReference>
<evidence type="ECO:0000256" key="5">
    <source>
        <dbReference type="ARBA" id="ARBA00022741"/>
    </source>
</evidence>
<dbReference type="InterPro" id="IPR017441">
    <property type="entry name" value="Protein_kinase_ATP_BS"/>
</dbReference>
<dbReference type="Gene3D" id="1.10.510.10">
    <property type="entry name" value="Transferase(Phosphotransferase) domain 1"/>
    <property type="match status" value="1"/>
</dbReference>
<dbReference type="EnsemblMetazoa" id="CJA17061.1">
    <property type="protein sequence ID" value="CJA17061.1"/>
    <property type="gene ID" value="WBGene00136266"/>
</dbReference>
<dbReference type="SUPFAM" id="SSF56112">
    <property type="entry name" value="Protein kinase-like (PK-like)"/>
    <property type="match status" value="1"/>
</dbReference>
<dbReference type="GO" id="GO:0004674">
    <property type="term" value="F:protein serine/threonine kinase activity"/>
    <property type="evidence" value="ECO:0007669"/>
    <property type="project" value="UniProtKB-KW"/>
</dbReference>
<comment type="catalytic activity">
    <reaction evidence="9">
        <text>L-seryl-[protein] + ATP = O-phospho-L-seryl-[protein] + ADP + H(+)</text>
        <dbReference type="Rhea" id="RHEA:17989"/>
        <dbReference type="Rhea" id="RHEA-COMP:9863"/>
        <dbReference type="Rhea" id="RHEA-COMP:11604"/>
        <dbReference type="ChEBI" id="CHEBI:15378"/>
        <dbReference type="ChEBI" id="CHEBI:29999"/>
        <dbReference type="ChEBI" id="CHEBI:30616"/>
        <dbReference type="ChEBI" id="CHEBI:83421"/>
        <dbReference type="ChEBI" id="CHEBI:456216"/>
        <dbReference type="EC" id="2.7.11.1"/>
    </reaction>
</comment>
<dbReference type="AlphaFoldDB" id="A0A8R1I225"/>
<dbReference type="PROSITE" id="PS00107">
    <property type="entry name" value="PROTEIN_KINASE_ATP"/>
    <property type="match status" value="1"/>
</dbReference>
<dbReference type="Proteomes" id="UP000005237">
    <property type="component" value="Unassembled WGS sequence"/>
</dbReference>
<accession>A0A8R1I225</accession>
<reference evidence="12" key="2">
    <citation type="submission" date="2022-06" db="UniProtKB">
        <authorList>
            <consortium name="EnsemblMetazoa"/>
        </authorList>
    </citation>
    <scope>IDENTIFICATION</scope>
    <source>
        <strain evidence="12">DF5081</strain>
    </source>
</reference>
<dbReference type="PANTHER" id="PTHR24346:SF107">
    <property type="entry name" value="SERINE_THREONINE-PROTEIN KINASE CHK1"/>
    <property type="match status" value="1"/>
</dbReference>
<dbReference type="InterPro" id="IPR011009">
    <property type="entry name" value="Kinase-like_dom_sf"/>
</dbReference>
<name>A0A8R1I225_CAEJA</name>
<dbReference type="PANTHER" id="PTHR24346">
    <property type="entry name" value="MAP/MICROTUBULE AFFINITY-REGULATING KINASE"/>
    <property type="match status" value="1"/>
</dbReference>
<dbReference type="PROSITE" id="PS00108">
    <property type="entry name" value="PROTEIN_KINASE_ST"/>
    <property type="match status" value="1"/>
</dbReference>
<feature type="domain" description="Protein kinase" evidence="11">
    <location>
        <begin position="20"/>
        <end position="283"/>
    </location>
</feature>
<evidence type="ECO:0000256" key="6">
    <source>
        <dbReference type="ARBA" id="ARBA00022777"/>
    </source>
</evidence>
<feature type="binding site" evidence="10">
    <location>
        <position position="50"/>
    </location>
    <ligand>
        <name>ATP</name>
        <dbReference type="ChEBI" id="CHEBI:30616"/>
    </ligand>
</feature>
<dbReference type="GO" id="GO:0005737">
    <property type="term" value="C:cytoplasm"/>
    <property type="evidence" value="ECO:0007669"/>
    <property type="project" value="TreeGrafter"/>
</dbReference>
<comment type="catalytic activity">
    <reaction evidence="8">
        <text>L-threonyl-[protein] + ATP = O-phospho-L-threonyl-[protein] + ADP + H(+)</text>
        <dbReference type="Rhea" id="RHEA:46608"/>
        <dbReference type="Rhea" id="RHEA-COMP:11060"/>
        <dbReference type="Rhea" id="RHEA-COMP:11605"/>
        <dbReference type="ChEBI" id="CHEBI:15378"/>
        <dbReference type="ChEBI" id="CHEBI:30013"/>
        <dbReference type="ChEBI" id="CHEBI:30616"/>
        <dbReference type="ChEBI" id="CHEBI:61977"/>
        <dbReference type="ChEBI" id="CHEBI:456216"/>
        <dbReference type="EC" id="2.7.11.1"/>
    </reaction>
</comment>
<comment type="similarity">
    <text evidence="1">Belongs to the protein kinase superfamily. CAMK Ser/Thr protein kinase family. NIM1 subfamily.</text>
</comment>
<evidence type="ECO:0000256" key="1">
    <source>
        <dbReference type="ARBA" id="ARBA00010791"/>
    </source>
</evidence>
<reference evidence="13" key="1">
    <citation type="submission" date="2010-08" db="EMBL/GenBank/DDBJ databases">
        <authorList>
            <consortium name="Caenorhabditis japonica Sequencing Consortium"/>
            <person name="Wilson R.K."/>
        </authorList>
    </citation>
    <scope>NUCLEOTIDE SEQUENCE [LARGE SCALE GENOMIC DNA]</scope>
    <source>
        <strain evidence="13">DF5081</strain>
    </source>
</reference>
<dbReference type="InterPro" id="IPR008271">
    <property type="entry name" value="Ser/Thr_kinase_AS"/>
</dbReference>
<protein>
    <recommendedName>
        <fullName evidence="2">non-specific serine/threonine protein kinase</fullName>
        <ecNumber evidence="2">2.7.11.1</ecNumber>
    </recommendedName>
</protein>
<evidence type="ECO:0000256" key="3">
    <source>
        <dbReference type="ARBA" id="ARBA00022527"/>
    </source>
</evidence>
<evidence type="ECO:0000256" key="8">
    <source>
        <dbReference type="ARBA" id="ARBA00047899"/>
    </source>
</evidence>
<dbReference type="Pfam" id="PF00069">
    <property type="entry name" value="Pkinase"/>
    <property type="match status" value="1"/>
</dbReference>
<keyword evidence="4" id="KW-0808">Transferase</keyword>
<evidence type="ECO:0000256" key="4">
    <source>
        <dbReference type="ARBA" id="ARBA00022679"/>
    </source>
</evidence>
<evidence type="ECO:0000256" key="9">
    <source>
        <dbReference type="ARBA" id="ARBA00048679"/>
    </source>
</evidence>
<keyword evidence="3" id="KW-0723">Serine/threonine-protein kinase</keyword>
<keyword evidence="13" id="KW-1185">Reference proteome</keyword>
<evidence type="ECO:0000313" key="12">
    <source>
        <dbReference type="EnsemblMetazoa" id="CJA17061.1"/>
    </source>
</evidence>
<evidence type="ECO:0000259" key="11">
    <source>
        <dbReference type="PROSITE" id="PS50011"/>
    </source>
</evidence>
<proteinExistence type="inferred from homology"/>
<dbReference type="GO" id="GO:0035556">
    <property type="term" value="P:intracellular signal transduction"/>
    <property type="evidence" value="ECO:0007669"/>
    <property type="project" value="TreeGrafter"/>
</dbReference>
<evidence type="ECO:0000256" key="10">
    <source>
        <dbReference type="PROSITE-ProRule" id="PRU10141"/>
    </source>
</evidence>
<evidence type="ECO:0000256" key="7">
    <source>
        <dbReference type="ARBA" id="ARBA00022840"/>
    </source>
</evidence>
<keyword evidence="7 10" id="KW-0067">ATP-binding</keyword>
<sequence length="510" mass="57419">MNKRKTPPNGSLLKLGTEIYTMLNPLGEGAFGEVLLIVPVAKPDVACALKRIPNDADPGVLKNFRKEFLLQKRISNENDGHENVIRVMGARTDHEWHNLVLEYANGGELFDKIEPDVGMPPACAQFFFRQLITGLQACHAKDVVHRDIKPENLLLTANNVLKISDFGMATLFRAEGTERMLSLSCGTIPYAAPEVIRGGKYRGPPIDVWSAGVVLITMLTGELPWERASDASMSYLCWLDNSNLDENPWKKIDVRGLFLLRKMLTDNTEKRATIGQIKQDPWFCHSYGRLETSSGRPLKRRLRGNENDENSPNIACTQQVEMATAAKRRHMDSSSITPNEKSVSLLERQNASFSQPTYADDLLLTQHIDLSQNNTNLMQRMVCRMTRFCVNLNVSTARHKVAIASEHSGFSVRQMEPSRLLVAYREVSMMVNLYTMGDGVESARVMIDFRRSRGDGIQFKKMFIEVRNRMHDFICPDGNDWLTDAGFMPTNPKFVNAPAETVSISHIEAI</sequence>
<evidence type="ECO:0000256" key="2">
    <source>
        <dbReference type="ARBA" id="ARBA00012513"/>
    </source>
</evidence>